<dbReference type="InterPro" id="IPR028082">
    <property type="entry name" value="Peripla_BP_I"/>
</dbReference>
<proteinExistence type="predicted"/>
<dbReference type="GeneID" id="83057897"/>
<dbReference type="Pfam" id="PF13407">
    <property type="entry name" value="Peripla_BP_4"/>
    <property type="match status" value="1"/>
</dbReference>
<gene>
    <name evidence="4" type="ORF">BED41_08550</name>
</gene>
<evidence type="ECO:0000259" key="3">
    <source>
        <dbReference type="Pfam" id="PF13407"/>
    </source>
</evidence>
<dbReference type="GO" id="GO:0030246">
    <property type="term" value="F:carbohydrate binding"/>
    <property type="evidence" value="ECO:0007669"/>
    <property type="project" value="TreeGrafter"/>
</dbReference>
<dbReference type="AlphaFoldDB" id="A0A1B2I595"/>
<dbReference type="InterPro" id="IPR050555">
    <property type="entry name" value="Bact_Solute-Bind_Prot2"/>
</dbReference>
<accession>A0A1B2I595</accession>
<feature type="domain" description="Periplasmic binding protein" evidence="3">
    <location>
        <begin position="35"/>
        <end position="290"/>
    </location>
</feature>
<keyword evidence="5" id="KW-1185">Reference proteome</keyword>
<dbReference type="InterPro" id="IPR025997">
    <property type="entry name" value="SBP_2_dom"/>
</dbReference>
<dbReference type="SUPFAM" id="SSF53822">
    <property type="entry name" value="Periplasmic binding protein-like I"/>
    <property type="match status" value="1"/>
</dbReference>
<evidence type="ECO:0000313" key="4">
    <source>
        <dbReference type="EMBL" id="ANZ45117.1"/>
    </source>
</evidence>
<sequence>MSRKITIAVLTVLFVAAATIMFHRADEKKDVKIGVSIGVGNAIRWENEKRYMEARAKELGANIEVRLNKTNTPKTQQEDCREMIDKGIDVLILTPRSVANVDNILEYAKSKNVPVICYARVVLGKKIDLFVGYDSARIGQKMGQYISEAVYKGDYILLRGDSGDNNAALLYEGAMRYISQIRSDINIILDCAVPGWSPSEAKRIVKEAISANGNRIDAILSPNDKIAEACAEALEELGIKNHVAITGMDAELEAVRRIVKGRQDVTFYMDLKELSATAVNEAFHMARGEKVNVNADFDNHSGGTVPSNLITGQLVTKENLNKVLIDSGYFTKEEVYGK</sequence>
<comment type="subcellular location">
    <subcellularLocation>
        <location evidence="1">Cell envelope</location>
    </subcellularLocation>
</comment>
<dbReference type="STRING" id="1197717.BED41_08550"/>
<dbReference type="OrthoDB" id="358279at2"/>
<dbReference type="Gene3D" id="3.40.50.2300">
    <property type="match status" value="2"/>
</dbReference>
<dbReference type="EMBL" id="CP016757">
    <property type="protein sequence ID" value="ANZ45117.1"/>
    <property type="molecule type" value="Genomic_DNA"/>
</dbReference>
<evidence type="ECO:0000313" key="5">
    <source>
        <dbReference type="Proteomes" id="UP000093044"/>
    </source>
</evidence>
<dbReference type="PANTHER" id="PTHR30036:SF1">
    <property type="entry name" value="D-XYLOSE-BINDING PERIPLASMIC PROTEIN"/>
    <property type="match status" value="1"/>
</dbReference>
<dbReference type="Proteomes" id="UP000093044">
    <property type="component" value="Chromosome"/>
</dbReference>
<reference evidence="4" key="1">
    <citation type="submission" date="2016-08" db="EMBL/GenBank/DDBJ databases">
        <title>Complete genome of Cloacibacillus porcorum.</title>
        <authorList>
            <person name="Looft T."/>
            <person name="Bayles D.O."/>
            <person name="Alt D.P."/>
        </authorList>
    </citation>
    <scope>NUCLEOTIDE SEQUENCE [LARGE SCALE GENOMIC DNA]</scope>
    <source>
        <strain evidence="4">CL-84</strain>
    </source>
</reference>
<dbReference type="GO" id="GO:0030288">
    <property type="term" value="C:outer membrane-bounded periplasmic space"/>
    <property type="evidence" value="ECO:0007669"/>
    <property type="project" value="TreeGrafter"/>
</dbReference>
<protein>
    <submittedName>
        <fullName evidence="4">Sugar ABC transporter</fullName>
    </submittedName>
</protein>
<keyword evidence="2" id="KW-0732">Signal</keyword>
<dbReference type="KEGG" id="cpor:BED41_08550"/>
<evidence type="ECO:0000256" key="1">
    <source>
        <dbReference type="ARBA" id="ARBA00004196"/>
    </source>
</evidence>
<organism evidence="4 5">
    <name type="scientific">Cloacibacillus porcorum</name>
    <dbReference type="NCBI Taxonomy" id="1197717"/>
    <lineage>
        <taxon>Bacteria</taxon>
        <taxon>Thermotogati</taxon>
        <taxon>Synergistota</taxon>
        <taxon>Synergistia</taxon>
        <taxon>Synergistales</taxon>
        <taxon>Synergistaceae</taxon>
        <taxon>Cloacibacillus</taxon>
    </lineage>
</organism>
<dbReference type="PANTHER" id="PTHR30036">
    <property type="entry name" value="D-XYLOSE-BINDING PERIPLASMIC PROTEIN"/>
    <property type="match status" value="1"/>
</dbReference>
<dbReference type="RefSeq" id="WP_066744867.1">
    <property type="nucleotide sequence ID" value="NZ_CP016757.1"/>
</dbReference>
<evidence type="ECO:0000256" key="2">
    <source>
        <dbReference type="ARBA" id="ARBA00022729"/>
    </source>
</evidence>
<dbReference type="CDD" id="cd19992">
    <property type="entry name" value="PBP1_ABC_xylose_binding-like"/>
    <property type="match status" value="1"/>
</dbReference>
<name>A0A1B2I595_9BACT</name>